<gene>
    <name evidence="1" type="ORF">FNV43_RR25096</name>
</gene>
<comment type="caution">
    <text evidence="1">The sequence shown here is derived from an EMBL/GenBank/DDBJ whole genome shotgun (WGS) entry which is preliminary data.</text>
</comment>
<evidence type="ECO:0008006" key="3">
    <source>
        <dbReference type="Google" id="ProtNLM"/>
    </source>
</evidence>
<dbReference type="EMBL" id="VOIH02000011">
    <property type="protein sequence ID" value="KAF3433993.1"/>
    <property type="molecule type" value="Genomic_DNA"/>
</dbReference>
<dbReference type="Proteomes" id="UP000796880">
    <property type="component" value="Unassembled WGS sequence"/>
</dbReference>
<reference evidence="1" key="1">
    <citation type="submission" date="2020-03" db="EMBL/GenBank/DDBJ databases">
        <title>A high-quality chromosome-level genome assembly of a woody plant with both climbing and erect habits, Rhamnella rubrinervis.</title>
        <authorList>
            <person name="Lu Z."/>
            <person name="Yang Y."/>
            <person name="Zhu X."/>
            <person name="Sun Y."/>
        </authorList>
    </citation>
    <scope>NUCLEOTIDE SEQUENCE</scope>
    <source>
        <strain evidence="1">BYM</strain>
        <tissue evidence="1">Leaf</tissue>
    </source>
</reference>
<proteinExistence type="predicted"/>
<sequence>MGVLSSRIQRKQLRIGDHIYTWRRAYIYAHHGIYAGYHYPVCGDQPRLRLSGVITSWLDCFLSCGDLYRFEYGVNIAEFLAET</sequence>
<dbReference type="AlphaFoldDB" id="A0A8K0GRB4"/>
<dbReference type="Gene3D" id="3.90.1720.10">
    <property type="entry name" value="endopeptidase domain like (from Nostoc punctiforme)"/>
    <property type="match status" value="1"/>
</dbReference>
<dbReference type="PANTHER" id="PTHR46137:SF3">
    <property type="entry name" value="OS05G0310600 PROTEIN"/>
    <property type="match status" value="1"/>
</dbReference>
<accession>A0A8K0GRB4</accession>
<dbReference type="PANTHER" id="PTHR46137">
    <property type="entry name" value="OS05G0310600 PROTEIN"/>
    <property type="match status" value="1"/>
</dbReference>
<name>A0A8K0GRB4_9ROSA</name>
<organism evidence="1 2">
    <name type="scientific">Rhamnella rubrinervis</name>
    <dbReference type="NCBI Taxonomy" id="2594499"/>
    <lineage>
        <taxon>Eukaryota</taxon>
        <taxon>Viridiplantae</taxon>
        <taxon>Streptophyta</taxon>
        <taxon>Embryophyta</taxon>
        <taxon>Tracheophyta</taxon>
        <taxon>Spermatophyta</taxon>
        <taxon>Magnoliopsida</taxon>
        <taxon>eudicotyledons</taxon>
        <taxon>Gunneridae</taxon>
        <taxon>Pentapetalae</taxon>
        <taxon>rosids</taxon>
        <taxon>fabids</taxon>
        <taxon>Rosales</taxon>
        <taxon>Rhamnaceae</taxon>
        <taxon>rhamnoid group</taxon>
        <taxon>Rhamneae</taxon>
        <taxon>Rhamnella</taxon>
    </lineage>
</organism>
<evidence type="ECO:0000313" key="1">
    <source>
        <dbReference type="EMBL" id="KAF3433993.1"/>
    </source>
</evidence>
<evidence type="ECO:0000313" key="2">
    <source>
        <dbReference type="Proteomes" id="UP000796880"/>
    </source>
</evidence>
<dbReference type="OrthoDB" id="421951at2759"/>
<protein>
    <recommendedName>
        <fullName evidence="3">LRAT domain-containing protein</fullName>
    </recommendedName>
</protein>
<keyword evidence="2" id="KW-1185">Reference proteome</keyword>